<evidence type="ECO:0000256" key="2">
    <source>
        <dbReference type="ARBA" id="ARBA00023002"/>
    </source>
</evidence>
<dbReference type="Proteomes" id="UP000295598">
    <property type="component" value="Unassembled WGS sequence"/>
</dbReference>
<feature type="domain" description="Aldehyde dehydrogenase" evidence="3">
    <location>
        <begin position="675"/>
        <end position="848"/>
    </location>
</feature>
<dbReference type="PROSITE" id="PS00070">
    <property type="entry name" value="ALDEHYDE_DEHYDR_CYS"/>
    <property type="match status" value="1"/>
</dbReference>
<dbReference type="InterPro" id="IPR002904">
    <property type="entry name" value="Lys-tRNA-ligase"/>
</dbReference>
<dbReference type="SUPFAM" id="SSF53720">
    <property type="entry name" value="ALDH-like"/>
    <property type="match status" value="1"/>
</dbReference>
<evidence type="ECO:0000313" key="5">
    <source>
        <dbReference type="Proteomes" id="UP000295598"/>
    </source>
</evidence>
<keyword evidence="2" id="KW-0560">Oxidoreductase</keyword>
<evidence type="ECO:0000259" key="3">
    <source>
        <dbReference type="Pfam" id="PF00171"/>
    </source>
</evidence>
<dbReference type="Gene3D" id="3.40.50.620">
    <property type="entry name" value="HUPs"/>
    <property type="match status" value="2"/>
</dbReference>
<dbReference type="Gene3D" id="3.40.309.10">
    <property type="entry name" value="Aldehyde Dehydrogenase, Chain A, domain 2"/>
    <property type="match status" value="1"/>
</dbReference>
<accession>A0A4R4JRG6</accession>
<keyword evidence="1" id="KW-0963">Cytoplasm</keyword>
<evidence type="ECO:0000256" key="1">
    <source>
        <dbReference type="ARBA" id="ARBA00022490"/>
    </source>
</evidence>
<dbReference type="InterPro" id="IPR016161">
    <property type="entry name" value="Ald_DH/histidinol_DH"/>
</dbReference>
<dbReference type="InterPro" id="IPR014729">
    <property type="entry name" value="Rossmann-like_a/b/a_fold"/>
</dbReference>
<sequence>MKWFLREALYIHNTKANDEVINIGAGFGPTGLPHIGTLCEIIRINFVKTELEKLGRKVNFFLVSDDLDPFRKVPANVPLQEELKLYLGKPINQVPDPYGEFNSFSAMAENKLIQLAERYNINCTLIRNSLAYSKGDYNKQLTELIKNYDKINTICMNSTGPLRQRTYSIVMPISPITGNVIEHIKVTNVDWNKGEMTYFIPSSEVINKPGYEYAVELSELYKSEVLDEEQTISVLNGNCKLQWKADWAMRLLSRSIDFEMHGEDLSDSAKVAKEIAEALNAPIPRLYRYGLFLDANGKKISKSKGNGFSLSDAENLLKKRTIEWYLSKKPQRTLKFHIALAPKLNDSTDEKRSACNIGFAKAVRMLFASKPIEKLSARKFLLLYARKSQSEITDDVINYSYNYHKKTFNYGSNGLSTEHEKRYISTIADNLTTGFVCNASELHKFAIDIFIKLFPERQPSEAWDLLNRALFGTIHGPKLKTWFDIVGIEVATKRLQNPILSMDTLLSAKNPAIEQQELLTRNNKEDDQMGSSLLYEDIDFESVKKTCQLFADALVEKKDHIIEALSSYQCKNVTEDEIKRSTDLLLNIEMNQNYFKKKIYGVTSFLPLNQPVYASVCFGFIPSIMSKDVCIRPPTTMTPHYKRFLNAIDITQYSPSLSVSFAEKENFLSDRVKITDAVIFTGTPENALKVRKHFKKKTLFILNGAGHNPLIVSDDANIEKAVESAKSIVLYNQGQDCAGPNTILIHSKIYKNFKERLLSDLILLENKVGPYSVRENIVGPNSDIDHTIKIASVFKQYRQFCTYGGEVNPINGMIKPTVFEKPIYLGGNYKEFFAPVFFLQEYNTDADLHLYFSNPQYPNNAMYISLFGTSNYISHQLDEKLHHKESILHNTDLHKEERGFLPYGGQGPAASCIFYDGERFNGSTLPQRDIYTYLVNSI</sequence>
<dbReference type="Gene3D" id="3.40.605.10">
    <property type="entry name" value="Aldehyde Dehydrogenase, Chain A, domain 1"/>
    <property type="match status" value="1"/>
</dbReference>
<dbReference type="PANTHER" id="PTHR37940:SF1">
    <property type="entry name" value="LYSINE--TRNA LIGASE"/>
    <property type="match status" value="1"/>
</dbReference>
<proteinExistence type="predicted"/>
<dbReference type="Pfam" id="PF00171">
    <property type="entry name" value="Aldedh"/>
    <property type="match status" value="1"/>
</dbReference>
<dbReference type="RefSeq" id="WP_132354598.1">
    <property type="nucleotide sequence ID" value="NZ_CAWOJO010000017.1"/>
</dbReference>
<reference evidence="4 5" key="1">
    <citation type="journal article" date="2019" name="Int. J. Syst. Evol. Microbiol.">
        <title>Photorhabdus khanii subsp. guanajuatensis subsp. nov., isolated from Heterorhabditis atacamensis, and Photorhabdus luminescens subsp. mexicana subsp. nov., isolated from Heterorhabditis mexicana entomopathogenic nematodes.</title>
        <authorList>
            <person name="Machado R.A.R."/>
            <person name="Bruno P."/>
            <person name="Arce C.C.M."/>
            <person name="Liechti N."/>
            <person name="Kohler A."/>
            <person name="Bernal J."/>
            <person name="Bruggmann R."/>
            <person name="Turlings T.C.J."/>
        </authorList>
    </citation>
    <scope>NUCLEOTIDE SEQUENCE [LARGE SCALE GENOMIC DNA]</scope>
    <source>
        <strain evidence="4 5">MEX20-17</strain>
    </source>
</reference>
<dbReference type="EMBL" id="PUJY01000017">
    <property type="protein sequence ID" value="TDB57144.1"/>
    <property type="molecule type" value="Genomic_DNA"/>
</dbReference>
<dbReference type="InterPro" id="IPR016160">
    <property type="entry name" value="Ald_DH_CS_CYS"/>
</dbReference>
<dbReference type="GO" id="GO:0005524">
    <property type="term" value="F:ATP binding"/>
    <property type="evidence" value="ECO:0007669"/>
    <property type="project" value="InterPro"/>
</dbReference>
<dbReference type="GO" id="GO:0006430">
    <property type="term" value="P:lysyl-tRNA aminoacylation"/>
    <property type="evidence" value="ECO:0007669"/>
    <property type="project" value="InterPro"/>
</dbReference>
<dbReference type="GO" id="GO:0016620">
    <property type="term" value="F:oxidoreductase activity, acting on the aldehyde or oxo group of donors, NAD or NADP as acceptor"/>
    <property type="evidence" value="ECO:0007669"/>
    <property type="project" value="InterPro"/>
</dbReference>
<name>A0A4R4JRG6_9GAMM</name>
<dbReference type="PANTHER" id="PTHR37940">
    <property type="entry name" value="LYSINE--TRNA LIGASE"/>
    <property type="match status" value="1"/>
</dbReference>
<dbReference type="Pfam" id="PF01921">
    <property type="entry name" value="tRNA-synt_1f"/>
    <property type="match status" value="1"/>
</dbReference>
<dbReference type="GO" id="GO:0004824">
    <property type="term" value="F:lysine-tRNA ligase activity"/>
    <property type="evidence" value="ECO:0007669"/>
    <property type="project" value="InterPro"/>
</dbReference>
<dbReference type="InterPro" id="IPR016162">
    <property type="entry name" value="Ald_DH_N"/>
</dbReference>
<protein>
    <recommendedName>
        <fullName evidence="3">Aldehyde dehydrogenase domain-containing protein</fullName>
    </recommendedName>
</protein>
<gene>
    <name evidence="4" type="ORF">C5467_11930</name>
</gene>
<dbReference type="GO" id="GO:0005737">
    <property type="term" value="C:cytoplasm"/>
    <property type="evidence" value="ECO:0007669"/>
    <property type="project" value="InterPro"/>
</dbReference>
<dbReference type="AlphaFoldDB" id="A0A4R4JRG6"/>
<dbReference type="InterPro" id="IPR015590">
    <property type="entry name" value="Aldehyde_DH_dom"/>
</dbReference>
<evidence type="ECO:0000313" key="4">
    <source>
        <dbReference type="EMBL" id="TDB57144.1"/>
    </source>
</evidence>
<dbReference type="SUPFAM" id="SSF52374">
    <property type="entry name" value="Nucleotidylyl transferase"/>
    <property type="match status" value="1"/>
</dbReference>
<organism evidence="4 5">
    <name type="scientific">Photorhabdus khanii subsp. guanajuatensis</name>
    <dbReference type="NCBI Taxonomy" id="2100166"/>
    <lineage>
        <taxon>Bacteria</taxon>
        <taxon>Pseudomonadati</taxon>
        <taxon>Pseudomonadota</taxon>
        <taxon>Gammaproteobacteria</taxon>
        <taxon>Enterobacterales</taxon>
        <taxon>Morganellaceae</taxon>
        <taxon>Photorhabdus</taxon>
    </lineage>
</organism>
<comment type="caution">
    <text evidence="4">The sequence shown here is derived from an EMBL/GenBank/DDBJ whole genome shotgun (WGS) entry which is preliminary data.</text>
</comment>
<dbReference type="InterPro" id="IPR016163">
    <property type="entry name" value="Ald_DH_C"/>
</dbReference>